<name>A0AAV6TNH8_9ARAC</name>
<gene>
    <name evidence="2" type="ORF">JTE90_027830</name>
</gene>
<dbReference type="EMBL" id="JAFNEN010002123">
    <property type="protein sequence ID" value="KAG8173041.1"/>
    <property type="molecule type" value="Genomic_DNA"/>
</dbReference>
<reference evidence="2 3" key="1">
    <citation type="journal article" date="2022" name="Nat. Ecol. Evol.">
        <title>A masculinizing supergene underlies an exaggerated male reproductive morph in a spider.</title>
        <authorList>
            <person name="Hendrickx F."/>
            <person name="De Corte Z."/>
            <person name="Sonet G."/>
            <person name="Van Belleghem S.M."/>
            <person name="Kostlbacher S."/>
            <person name="Vangestel C."/>
        </authorList>
    </citation>
    <scope>NUCLEOTIDE SEQUENCE [LARGE SCALE GENOMIC DNA]</scope>
    <source>
        <strain evidence="2">W744_W776</strain>
    </source>
</reference>
<protein>
    <submittedName>
        <fullName evidence="2">Uncharacterized protein</fullName>
    </submittedName>
</protein>
<proteinExistence type="predicted"/>
<feature type="compositionally biased region" description="Polar residues" evidence="1">
    <location>
        <begin position="20"/>
        <end position="33"/>
    </location>
</feature>
<evidence type="ECO:0000256" key="1">
    <source>
        <dbReference type="SAM" id="MobiDB-lite"/>
    </source>
</evidence>
<keyword evidence="3" id="KW-1185">Reference proteome</keyword>
<sequence length="111" mass="12228">MEAGSGSDTTEECINVNINAQDEGLQNNTQDAFSNNHSSENNLSEQPYTNGNNSLNLKQHCQQYEWLSRGGVEEVASSFVVEPAKHCEDERSITPPMPSLSQEPPSQTDGW</sequence>
<comment type="caution">
    <text evidence="2">The sequence shown here is derived from an EMBL/GenBank/DDBJ whole genome shotgun (WGS) entry which is preliminary data.</text>
</comment>
<evidence type="ECO:0000313" key="2">
    <source>
        <dbReference type="EMBL" id="KAG8173041.1"/>
    </source>
</evidence>
<dbReference type="Proteomes" id="UP000827092">
    <property type="component" value="Unassembled WGS sequence"/>
</dbReference>
<evidence type="ECO:0000313" key="3">
    <source>
        <dbReference type="Proteomes" id="UP000827092"/>
    </source>
</evidence>
<accession>A0AAV6TNH8</accession>
<feature type="compositionally biased region" description="Polar residues" evidence="1">
    <location>
        <begin position="46"/>
        <end position="55"/>
    </location>
</feature>
<feature type="region of interest" description="Disordered" evidence="1">
    <location>
        <begin position="86"/>
        <end position="111"/>
    </location>
</feature>
<organism evidence="2 3">
    <name type="scientific">Oedothorax gibbosus</name>
    <dbReference type="NCBI Taxonomy" id="931172"/>
    <lineage>
        <taxon>Eukaryota</taxon>
        <taxon>Metazoa</taxon>
        <taxon>Ecdysozoa</taxon>
        <taxon>Arthropoda</taxon>
        <taxon>Chelicerata</taxon>
        <taxon>Arachnida</taxon>
        <taxon>Araneae</taxon>
        <taxon>Araneomorphae</taxon>
        <taxon>Entelegynae</taxon>
        <taxon>Araneoidea</taxon>
        <taxon>Linyphiidae</taxon>
        <taxon>Erigoninae</taxon>
        <taxon>Oedothorax</taxon>
    </lineage>
</organism>
<feature type="region of interest" description="Disordered" evidence="1">
    <location>
        <begin position="20"/>
        <end position="55"/>
    </location>
</feature>
<feature type="compositionally biased region" description="Low complexity" evidence="1">
    <location>
        <begin position="34"/>
        <end position="45"/>
    </location>
</feature>
<feature type="compositionally biased region" description="Polar residues" evidence="1">
    <location>
        <begin position="99"/>
        <end position="111"/>
    </location>
</feature>
<dbReference type="AlphaFoldDB" id="A0AAV6TNH8"/>